<feature type="signal peptide" evidence="1">
    <location>
        <begin position="1"/>
        <end position="32"/>
    </location>
</feature>
<evidence type="ECO:0000313" key="3">
    <source>
        <dbReference type="Proteomes" id="UP000323454"/>
    </source>
</evidence>
<reference evidence="2 3" key="1">
    <citation type="submission" date="2019-09" db="EMBL/GenBank/DDBJ databases">
        <title>Goodfellowia gen. nov., a new genus of the Pseudonocardineae related to Actinoalloteichus, containing Goodfellowia coeruleoviolacea gen. nov., comb. nov. gen. nov., comb. nov.</title>
        <authorList>
            <person name="Labeda D."/>
        </authorList>
    </citation>
    <scope>NUCLEOTIDE SEQUENCE [LARGE SCALE GENOMIC DNA]</scope>
    <source>
        <strain evidence="2 3">AN110305</strain>
    </source>
</reference>
<keyword evidence="3" id="KW-1185">Reference proteome</keyword>
<name>A0A5B2XBP3_9PSEU</name>
<dbReference type="Gene3D" id="3.20.20.80">
    <property type="entry name" value="Glycosidases"/>
    <property type="match status" value="1"/>
</dbReference>
<reference evidence="2 3" key="2">
    <citation type="submission" date="2019-09" db="EMBL/GenBank/DDBJ databases">
        <authorList>
            <person name="Jin C."/>
        </authorList>
    </citation>
    <scope>NUCLEOTIDE SEQUENCE [LARGE SCALE GENOMIC DNA]</scope>
    <source>
        <strain evidence="2 3">AN110305</strain>
    </source>
</reference>
<dbReference type="EMBL" id="VUOB01000035">
    <property type="protein sequence ID" value="KAA2260673.1"/>
    <property type="molecule type" value="Genomic_DNA"/>
</dbReference>
<comment type="caution">
    <text evidence="2">The sequence shown here is derived from an EMBL/GenBank/DDBJ whole genome shotgun (WGS) entry which is preliminary data.</text>
</comment>
<dbReference type="Gene3D" id="2.60.120.260">
    <property type="entry name" value="Galactose-binding domain-like"/>
    <property type="match status" value="2"/>
</dbReference>
<protein>
    <submittedName>
        <fullName evidence="2">Uncharacterized protein</fullName>
    </submittedName>
</protein>
<evidence type="ECO:0000313" key="2">
    <source>
        <dbReference type="EMBL" id="KAA2260673.1"/>
    </source>
</evidence>
<dbReference type="Proteomes" id="UP000323454">
    <property type="component" value="Unassembled WGS sequence"/>
</dbReference>
<evidence type="ECO:0000256" key="1">
    <source>
        <dbReference type="SAM" id="SignalP"/>
    </source>
</evidence>
<gene>
    <name evidence="2" type="ORF">F0L68_19955</name>
</gene>
<dbReference type="InterPro" id="IPR018247">
    <property type="entry name" value="EF_Hand_1_Ca_BS"/>
</dbReference>
<proteinExistence type="predicted"/>
<keyword evidence="1" id="KW-0732">Signal</keyword>
<dbReference type="OrthoDB" id="3713590at2"/>
<accession>A0A5B2XBP3</accession>
<sequence length="998" mass="106531">MRRRRFIARIVPSAVAAGLIAGTLAAAAPALAAGPSISSAQVQVQFDTTSGLPAQYNLSMAPNGWLRGSDLTGGSTYQLSAVSRDGANNEFSGANSLRLNHIETPSATEVKIFYDTYWRDGTTKTASLAIQYDVSGPNVSLTMQNVTETPGYQLIAVNLPSLLSVRQEDGGSPWILDANGGGRLSPLANANRGTKPQSTYSTDPNAYNSPFYPVDAVGTTGAAGSLELQGYLDETFASVYGSAPNLHYTAGVGAQYRVRGGSTTPNILVNQPQIARLTFAGDYDRDGAVTWLDLAKTMRDQAPAIPSHYYDDKFVYMIEGQHGHDGTVNYTFDQAQRLAARISNLVDGNPQVQQMAGIFQGGHDTVEPNHTQINSALGGLSGFKTAQANAANLYNTNLTTDDNYDDQYKDQWSCNPQVPSACENDADITRDINNNLQTFNAWNGIDTSYISGMKKYVDSGRALARADRTITSLGLHDGSLIDAMTWWAQRNDWDPAHPASAVDNLIGGKYKILDEYAKHGIAVNGELARYPFLGKMAMNVDGPEGGGWVGGFATEVPFMATVLRHTQIYGGKYNGTMPRMALDVDPKVMLLNSNRSAGWITSGTTDQDITDAYYLDHRPWMLLSKLDIDTFTRGADGNSVNETLSDRSGNTASIAINYQSNTFSAVYNGIKIMNNYSVTVPMDSTRIAFYSRTAQTLTYPLPSGVNPAAIGASALYGDHRGDIPVSVDSGTISVTVPAGVPVVVYLNQQAPTTINDNAAAVTYSGAGWQHYPNRGLGDVGDDVHATQTNGDAATVTFTGTGIDLLTEKNSDEGTADIYLDRQLVQSINNNAASRSAQVPVYSVAGLPFGTHTVKVVNTSASYLLIDAFKTYTTIPPVKTVNDSYSGIVYNGSGWRYSPTRALGDLSGDVHATATNGDSASFTFYGTGIDVLSAKNSDQGAAEVVIDGGTAQQISGYAATRAVQQVIYSARGLASGPHTITMTNRSSAYLLLDGITTYN</sequence>
<dbReference type="PROSITE" id="PS00018">
    <property type="entry name" value="EF_HAND_1"/>
    <property type="match status" value="1"/>
</dbReference>
<organism evidence="2 3">
    <name type="scientific">Solihabitans fulvus</name>
    <dbReference type="NCBI Taxonomy" id="1892852"/>
    <lineage>
        <taxon>Bacteria</taxon>
        <taxon>Bacillati</taxon>
        <taxon>Actinomycetota</taxon>
        <taxon>Actinomycetes</taxon>
        <taxon>Pseudonocardiales</taxon>
        <taxon>Pseudonocardiaceae</taxon>
        <taxon>Solihabitans</taxon>
    </lineage>
</organism>
<feature type="chain" id="PRO_5022817629" evidence="1">
    <location>
        <begin position="33"/>
        <end position="998"/>
    </location>
</feature>
<dbReference type="AlphaFoldDB" id="A0A5B2XBP3"/>
<dbReference type="RefSeq" id="WP_149851135.1">
    <property type="nucleotide sequence ID" value="NZ_VUOB01000035.1"/>
</dbReference>